<dbReference type="EMBL" id="HBUE01171293">
    <property type="protein sequence ID" value="CAG6515241.1"/>
    <property type="molecule type" value="Transcribed_RNA"/>
</dbReference>
<evidence type="ECO:0000256" key="1">
    <source>
        <dbReference type="SAM" id="MobiDB-lite"/>
    </source>
</evidence>
<dbReference type="EMBL" id="HBUE01171294">
    <property type="protein sequence ID" value="CAG6515242.1"/>
    <property type="molecule type" value="Transcribed_RNA"/>
</dbReference>
<protein>
    <submittedName>
        <fullName evidence="2">(northern house mosquito) hypothetical protein</fullName>
    </submittedName>
</protein>
<accession>A0A8D8DT00</accession>
<dbReference type="AlphaFoldDB" id="A0A8D8DT00"/>
<dbReference type="EMBL" id="HBUE01276740">
    <property type="protein sequence ID" value="CAG6566742.1"/>
    <property type="molecule type" value="Transcribed_RNA"/>
</dbReference>
<proteinExistence type="predicted"/>
<dbReference type="EMBL" id="HBUE01028848">
    <property type="protein sequence ID" value="CAG6455564.1"/>
    <property type="molecule type" value="Transcribed_RNA"/>
</dbReference>
<evidence type="ECO:0000313" key="2">
    <source>
        <dbReference type="EMBL" id="CAG6515241.1"/>
    </source>
</evidence>
<dbReference type="EMBL" id="HBUE01028851">
    <property type="protein sequence ID" value="CAG6455565.1"/>
    <property type="molecule type" value="Transcribed_RNA"/>
</dbReference>
<dbReference type="EMBL" id="HBUE01276741">
    <property type="protein sequence ID" value="CAG6566743.1"/>
    <property type="molecule type" value="Transcribed_RNA"/>
</dbReference>
<name>A0A8D8DT00_CULPI</name>
<organism evidence="2">
    <name type="scientific">Culex pipiens</name>
    <name type="common">House mosquito</name>
    <dbReference type="NCBI Taxonomy" id="7175"/>
    <lineage>
        <taxon>Eukaryota</taxon>
        <taxon>Metazoa</taxon>
        <taxon>Ecdysozoa</taxon>
        <taxon>Arthropoda</taxon>
        <taxon>Hexapoda</taxon>
        <taxon>Insecta</taxon>
        <taxon>Pterygota</taxon>
        <taxon>Neoptera</taxon>
        <taxon>Endopterygota</taxon>
        <taxon>Diptera</taxon>
        <taxon>Nematocera</taxon>
        <taxon>Culicoidea</taxon>
        <taxon>Culicidae</taxon>
        <taxon>Culicinae</taxon>
        <taxon>Culicini</taxon>
        <taxon>Culex</taxon>
        <taxon>Culex</taxon>
    </lineage>
</organism>
<reference evidence="2" key="1">
    <citation type="submission" date="2021-05" db="EMBL/GenBank/DDBJ databases">
        <authorList>
            <person name="Alioto T."/>
            <person name="Alioto T."/>
            <person name="Gomez Garrido J."/>
        </authorList>
    </citation>
    <scope>NUCLEOTIDE SEQUENCE</scope>
</reference>
<sequence>MFIWKSWSELYELSLKSKSSTVAAGWDSPDTDPSPLPTILPSDPMILGRNSTSSTVFTICSPKSNGQTIFFRPLKKNNRPVCTARAIVLPASSRRSISRARPRKIFLSNSDSPSASSPRPSAVMDTFVGVDGTALVVSPPMISLKFRSNASLTYVDRTSVSSCSSLIV</sequence>
<feature type="region of interest" description="Disordered" evidence="1">
    <location>
        <begin position="22"/>
        <end position="44"/>
    </location>
</feature>